<accession>A0ABW9J4Q8</accession>
<evidence type="ECO:0000259" key="2">
    <source>
        <dbReference type="SMART" id="SM01324"/>
    </source>
</evidence>
<dbReference type="InterPro" id="IPR038434">
    <property type="entry name" value="YARHG_sf"/>
</dbReference>
<gene>
    <name evidence="3" type="ORF">E6A44_005210</name>
</gene>
<protein>
    <submittedName>
        <fullName evidence="3">YARHG domain-containing protein</fullName>
    </submittedName>
</protein>
<proteinExistence type="predicted"/>
<feature type="signal peptide" evidence="1">
    <location>
        <begin position="1"/>
        <end position="18"/>
    </location>
</feature>
<dbReference type="InterPro" id="IPR025582">
    <property type="entry name" value="YARHG_dom"/>
</dbReference>
<dbReference type="Proteomes" id="UP001517247">
    <property type="component" value="Unassembled WGS sequence"/>
</dbReference>
<evidence type="ECO:0000313" key="3">
    <source>
        <dbReference type="EMBL" id="MFN0254960.1"/>
    </source>
</evidence>
<keyword evidence="1" id="KW-0732">Signal</keyword>
<feature type="domain" description="YARHG" evidence="2">
    <location>
        <begin position="182"/>
        <end position="266"/>
    </location>
</feature>
<reference evidence="3 4" key="1">
    <citation type="submission" date="2024-12" db="EMBL/GenBank/DDBJ databases">
        <authorList>
            <person name="Hu S."/>
        </authorList>
    </citation>
    <scope>NUCLEOTIDE SEQUENCE [LARGE SCALE GENOMIC DNA]</scope>
    <source>
        <strain evidence="3 4">THG-T11</strain>
    </source>
</reference>
<evidence type="ECO:0000256" key="1">
    <source>
        <dbReference type="SAM" id="SignalP"/>
    </source>
</evidence>
<dbReference type="SMART" id="SM01324">
    <property type="entry name" value="YARHG"/>
    <property type="match status" value="1"/>
</dbReference>
<organism evidence="3 4">
    <name type="scientific">Pedobacter ureilyticus</name>
    <dbReference type="NCBI Taxonomy" id="1393051"/>
    <lineage>
        <taxon>Bacteria</taxon>
        <taxon>Pseudomonadati</taxon>
        <taxon>Bacteroidota</taxon>
        <taxon>Sphingobacteriia</taxon>
        <taxon>Sphingobacteriales</taxon>
        <taxon>Sphingobacteriaceae</taxon>
        <taxon>Pedobacter</taxon>
    </lineage>
</organism>
<dbReference type="Gene3D" id="1.20.58.1690">
    <property type="match status" value="1"/>
</dbReference>
<keyword evidence="4" id="KW-1185">Reference proteome</keyword>
<comment type="caution">
    <text evidence="3">The sequence shown here is derived from an EMBL/GenBank/DDBJ whole genome shotgun (WGS) entry which is preliminary data.</text>
</comment>
<dbReference type="EMBL" id="SSHJ02000001">
    <property type="protein sequence ID" value="MFN0254960.1"/>
    <property type="molecule type" value="Genomic_DNA"/>
</dbReference>
<name>A0ABW9J4Q8_9SPHI</name>
<feature type="chain" id="PRO_5046049396" evidence="1">
    <location>
        <begin position="19"/>
        <end position="415"/>
    </location>
</feature>
<evidence type="ECO:0000313" key="4">
    <source>
        <dbReference type="Proteomes" id="UP001517247"/>
    </source>
</evidence>
<sequence>MKQKLLFILFFYSLTIFAQTKQANNCPCTIQSTISEWKPDFKKGFDVKSIFNNFAYTVNGIYIAEDRDTVYQIKIIVDPKSYGTFVYYQHLSFSKARLINKQVTLCETTTNVHDGGWIGNNIFEPKNAINKRFVASDFFVGENYLRIDKSHFFSLYKCDKKSEFGIHDANRQRYYRKAYWEIEGDYPEISIRSFTQVDVKKYDKQQLAEMRNTVYARYNYAFKESGKWYQHFNKKPDYRWNHFKDVTPFITTVEKENIKYITAFEGPDYYDDQFNNDFLDFWQKLKTALQQTDKEKLYALVQFPLNVNGEHDGMPELKVSKQQFDKIWPLLLQQENYDMNDAGKLVSWYSKSAFSKADPFAEQMIHTKSNNIANLGFDNINGVWKISSAYADTELYPKIQNLLTADKAKSQPKKN</sequence>
<dbReference type="RefSeq" id="WP_138722070.1">
    <property type="nucleotide sequence ID" value="NZ_SSHJ02000001.1"/>
</dbReference>